<sequence>MNKKLIKIVVKDGGVQDQSGDWYAATIGLSYNSRGETYLNKEQIQHFNIDEEKQAIEIFFPMVSENLAFRVYLVFPNRGGEFQRVKRELLT</sequence>
<name>A0A7Y4FZM1_VIBSP</name>
<reference evidence="1 2" key="1">
    <citation type="submission" date="2019-09" db="EMBL/GenBank/DDBJ databases">
        <title>Draft genome sequencing and comparative genomics of hatchery-associated Vibrios.</title>
        <authorList>
            <person name="Kehlet-Delgado H."/>
            <person name="Mueller R.S."/>
        </authorList>
    </citation>
    <scope>NUCLEOTIDE SEQUENCE [LARGE SCALE GENOMIC DNA]</scope>
    <source>
        <strain evidence="1 2">99-70-13A3</strain>
    </source>
</reference>
<gene>
    <name evidence="1" type="ORF">F0234_08730</name>
</gene>
<protein>
    <submittedName>
        <fullName evidence="1">Uncharacterized protein</fullName>
    </submittedName>
</protein>
<dbReference type="Proteomes" id="UP000519158">
    <property type="component" value="Unassembled WGS sequence"/>
</dbReference>
<accession>A0A7Y4FZM1</accession>
<proteinExistence type="predicted"/>
<comment type="caution">
    <text evidence="1">The sequence shown here is derived from an EMBL/GenBank/DDBJ whole genome shotgun (WGS) entry which is preliminary data.</text>
</comment>
<evidence type="ECO:0000313" key="1">
    <source>
        <dbReference type="EMBL" id="NOJ12842.1"/>
    </source>
</evidence>
<dbReference type="AlphaFoldDB" id="A0A7Y4FZM1"/>
<dbReference type="RefSeq" id="WP_102555074.1">
    <property type="nucleotide sequence ID" value="NZ_CAWOEE010000002.1"/>
</dbReference>
<evidence type="ECO:0000313" key="2">
    <source>
        <dbReference type="Proteomes" id="UP000519158"/>
    </source>
</evidence>
<organism evidence="1 2">
    <name type="scientific">Vibrio splendidus</name>
    <dbReference type="NCBI Taxonomy" id="29497"/>
    <lineage>
        <taxon>Bacteria</taxon>
        <taxon>Pseudomonadati</taxon>
        <taxon>Pseudomonadota</taxon>
        <taxon>Gammaproteobacteria</taxon>
        <taxon>Vibrionales</taxon>
        <taxon>Vibrionaceae</taxon>
        <taxon>Vibrio</taxon>
    </lineage>
</organism>
<dbReference type="EMBL" id="VTXL01000006">
    <property type="protein sequence ID" value="NOJ12842.1"/>
    <property type="molecule type" value="Genomic_DNA"/>
</dbReference>